<reference evidence="7 8" key="1">
    <citation type="journal article" date="2018" name="Biotechnol. Biofuels">
        <title>Integrative visual omics of the white-rot fungus Polyporus brumalis exposes the biotechnological potential of its oxidative enzymes for delignifying raw plant biomass.</title>
        <authorList>
            <person name="Miyauchi S."/>
            <person name="Rancon A."/>
            <person name="Drula E."/>
            <person name="Hage H."/>
            <person name="Chaduli D."/>
            <person name="Favel A."/>
            <person name="Grisel S."/>
            <person name="Henrissat B."/>
            <person name="Herpoel-Gimbert I."/>
            <person name="Ruiz-Duenas F.J."/>
            <person name="Chevret D."/>
            <person name="Hainaut M."/>
            <person name="Lin J."/>
            <person name="Wang M."/>
            <person name="Pangilinan J."/>
            <person name="Lipzen A."/>
            <person name="Lesage-Meessen L."/>
            <person name="Navarro D."/>
            <person name="Riley R."/>
            <person name="Grigoriev I.V."/>
            <person name="Zhou S."/>
            <person name="Raouche S."/>
            <person name="Rosso M.N."/>
        </authorList>
    </citation>
    <scope>NUCLEOTIDE SEQUENCE [LARGE SCALE GENOMIC DNA]</scope>
    <source>
        <strain evidence="7 8">BRFM 1820</strain>
    </source>
</reference>
<keyword evidence="2" id="KW-0285">Flavoprotein</keyword>
<evidence type="ECO:0000256" key="2">
    <source>
        <dbReference type="ARBA" id="ARBA00022630"/>
    </source>
</evidence>
<keyword evidence="5" id="KW-0503">Monooxygenase</keyword>
<dbReference type="Pfam" id="PF01494">
    <property type="entry name" value="FAD_binding_3"/>
    <property type="match status" value="1"/>
</dbReference>
<accession>A0A371CMK2</accession>
<dbReference type="InterPro" id="IPR002938">
    <property type="entry name" value="FAD-bd"/>
</dbReference>
<name>A0A371CMK2_9APHY</name>
<dbReference type="InterPro" id="IPR036188">
    <property type="entry name" value="FAD/NAD-bd_sf"/>
</dbReference>
<dbReference type="GO" id="GO:0004497">
    <property type="term" value="F:monooxygenase activity"/>
    <property type="evidence" value="ECO:0007669"/>
    <property type="project" value="UniProtKB-KW"/>
</dbReference>
<organism evidence="7 8">
    <name type="scientific">Lentinus brumalis</name>
    <dbReference type="NCBI Taxonomy" id="2498619"/>
    <lineage>
        <taxon>Eukaryota</taxon>
        <taxon>Fungi</taxon>
        <taxon>Dikarya</taxon>
        <taxon>Basidiomycota</taxon>
        <taxon>Agaricomycotina</taxon>
        <taxon>Agaricomycetes</taxon>
        <taxon>Polyporales</taxon>
        <taxon>Polyporaceae</taxon>
        <taxon>Lentinus</taxon>
    </lineage>
</organism>
<evidence type="ECO:0000256" key="4">
    <source>
        <dbReference type="ARBA" id="ARBA00023002"/>
    </source>
</evidence>
<dbReference type="Proteomes" id="UP000256964">
    <property type="component" value="Unassembled WGS sequence"/>
</dbReference>
<evidence type="ECO:0000313" key="8">
    <source>
        <dbReference type="Proteomes" id="UP000256964"/>
    </source>
</evidence>
<dbReference type="InterPro" id="IPR050493">
    <property type="entry name" value="FAD-dep_Monooxygenase_BioMet"/>
</dbReference>
<dbReference type="OrthoDB" id="47494at2759"/>
<keyword evidence="4" id="KW-0560">Oxidoreductase</keyword>
<evidence type="ECO:0000256" key="1">
    <source>
        <dbReference type="ARBA" id="ARBA00007992"/>
    </source>
</evidence>
<protein>
    <submittedName>
        <fullName evidence="7">FAD/NAD(P)-binding domain-containing protein</fullName>
    </submittedName>
</protein>
<dbReference type="AlphaFoldDB" id="A0A371CMK2"/>
<evidence type="ECO:0000256" key="3">
    <source>
        <dbReference type="ARBA" id="ARBA00022827"/>
    </source>
</evidence>
<dbReference type="EMBL" id="KZ857510">
    <property type="protein sequence ID" value="RDX41492.1"/>
    <property type="molecule type" value="Genomic_DNA"/>
</dbReference>
<comment type="similarity">
    <text evidence="1">Belongs to the paxM FAD-dependent monooxygenase family.</text>
</comment>
<proteinExistence type="inferred from homology"/>
<keyword evidence="3" id="KW-0274">FAD</keyword>
<keyword evidence="8" id="KW-1185">Reference proteome</keyword>
<dbReference type="GO" id="GO:0071949">
    <property type="term" value="F:FAD binding"/>
    <property type="evidence" value="ECO:0007669"/>
    <property type="project" value="InterPro"/>
</dbReference>
<evidence type="ECO:0000259" key="6">
    <source>
        <dbReference type="Pfam" id="PF01494"/>
    </source>
</evidence>
<gene>
    <name evidence="7" type="ORF">OH76DRAFT_1412067</name>
</gene>
<sequence length="410" mass="44977">MAAAKVIIAGGGIAGPVLAMLLKAKEYDPVIYERNDGPTDTGLSLGLQPNGLRVLELIPGLLDKIDRFSIDEAIHYSALPEDEGELARNKFPLTEICGHGIDGAKWSVVQRALIEAAQERGVPVHFGHDLVDLEQHEHSVIAKFANGKMEEASFVVGCDGFESNTRICLFGKEKAVFTGLTQTGGISPVPEFYKAKGSHPVFNIYTDGAHMIGIFINETQVSWAITHRGSEGHAKELWRALDEGRQKELKEGPFSKLPFGGRDLVRTADTIIKYGLYRRSELQSWHKGRVVLIGDAARPLSPHIGGQGANQALEDVYHLVRLLVKHNPSASAPSTTTLETLFGELEQLRIPRTAELAKRAQKMGEMQVVSGAEACRKRNDIVRTMFTPEVRKAIIEGYLKSPFEPGKSEI</sequence>
<dbReference type="Gene3D" id="3.50.50.60">
    <property type="entry name" value="FAD/NAD(P)-binding domain"/>
    <property type="match status" value="1"/>
</dbReference>
<feature type="domain" description="FAD-binding" evidence="6">
    <location>
        <begin position="4"/>
        <end position="325"/>
    </location>
</feature>
<evidence type="ECO:0000256" key="5">
    <source>
        <dbReference type="ARBA" id="ARBA00023033"/>
    </source>
</evidence>
<dbReference type="STRING" id="139420.A0A371CMK2"/>
<evidence type="ECO:0000313" key="7">
    <source>
        <dbReference type="EMBL" id="RDX41492.1"/>
    </source>
</evidence>
<dbReference type="PRINTS" id="PR00420">
    <property type="entry name" value="RNGMNOXGNASE"/>
</dbReference>
<dbReference type="PANTHER" id="PTHR13789:SF309">
    <property type="entry name" value="PUTATIVE (AFU_ORTHOLOGUE AFUA_6G14510)-RELATED"/>
    <property type="match status" value="1"/>
</dbReference>
<dbReference type="SUPFAM" id="SSF51905">
    <property type="entry name" value="FAD/NAD(P)-binding domain"/>
    <property type="match status" value="1"/>
</dbReference>
<dbReference type="PANTHER" id="PTHR13789">
    <property type="entry name" value="MONOOXYGENASE"/>
    <property type="match status" value="1"/>
</dbReference>